<feature type="compositionally biased region" description="Low complexity" evidence="1">
    <location>
        <begin position="116"/>
        <end position="129"/>
    </location>
</feature>
<evidence type="ECO:0000313" key="2">
    <source>
        <dbReference type="EMBL" id="JAS14488.1"/>
    </source>
</evidence>
<name>A0A1B6CM87_9HEMI</name>
<dbReference type="EMBL" id="GEDC01022810">
    <property type="protein sequence ID" value="JAS14488.1"/>
    <property type="molecule type" value="Transcribed_RNA"/>
</dbReference>
<gene>
    <name evidence="2" type="ORF">g.45649</name>
</gene>
<evidence type="ECO:0000256" key="1">
    <source>
        <dbReference type="SAM" id="MobiDB-lite"/>
    </source>
</evidence>
<feature type="region of interest" description="Disordered" evidence="1">
    <location>
        <begin position="90"/>
        <end position="132"/>
    </location>
</feature>
<reference evidence="2" key="1">
    <citation type="submission" date="2015-12" db="EMBL/GenBank/DDBJ databases">
        <title>De novo transcriptome assembly of four potential Pierce s Disease insect vectors from Arizona vineyards.</title>
        <authorList>
            <person name="Tassone E.E."/>
        </authorList>
    </citation>
    <scope>NUCLEOTIDE SEQUENCE</scope>
</reference>
<sequence length="149" mass="17636">YFEDPRYKAQLVQYNQQRPSYQEQQNNQQIYYQPQNQPKLNYQKPIQNVDTNSKEEVRFVAPQQYKPQQDVQNQIYLQQNFLPTVPAPQVGYTIETQPPFSPTTQKPNTVNQQRNTIEPVTTTTQPSTTKHIPYRLRYKLTSESPKELS</sequence>
<feature type="non-terminal residue" evidence="2">
    <location>
        <position position="149"/>
    </location>
</feature>
<accession>A0A1B6CM87</accession>
<protein>
    <submittedName>
        <fullName evidence="2">Uncharacterized protein</fullName>
    </submittedName>
</protein>
<feature type="compositionally biased region" description="Polar residues" evidence="1">
    <location>
        <begin position="94"/>
        <end position="115"/>
    </location>
</feature>
<organism evidence="2">
    <name type="scientific">Clastoptera arizonana</name>
    <name type="common">Arizona spittle bug</name>
    <dbReference type="NCBI Taxonomy" id="38151"/>
    <lineage>
        <taxon>Eukaryota</taxon>
        <taxon>Metazoa</taxon>
        <taxon>Ecdysozoa</taxon>
        <taxon>Arthropoda</taxon>
        <taxon>Hexapoda</taxon>
        <taxon>Insecta</taxon>
        <taxon>Pterygota</taxon>
        <taxon>Neoptera</taxon>
        <taxon>Paraneoptera</taxon>
        <taxon>Hemiptera</taxon>
        <taxon>Auchenorrhyncha</taxon>
        <taxon>Cercopoidea</taxon>
        <taxon>Clastopteridae</taxon>
        <taxon>Clastoptera</taxon>
    </lineage>
</organism>
<feature type="non-terminal residue" evidence="2">
    <location>
        <position position="1"/>
    </location>
</feature>
<dbReference type="AlphaFoldDB" id="A0A1B6CM87"/>
<proteinExistence type="predicted"/>